<dbReference type="PANTHER" id="PTHR12069:SF0">
    <property type="entry name" value="DNA-DIRECTED RNA POLYMERASE III SUBUNIT RPC5"/>
    <property type="match status" value="1"/>
</dbReference>
<reference evidence="4" key="1">
    <citation type="submission" date="2025-08" db="UniProtKB">
        <authorList>
            <consortium name="RefSeq"/>
        </authorList>
    </citation>
    <scope>IDENTIFICATION</scope>
    <source>
        <tissue evidence="4">Muscle</tissue>
    </source>
</reference>
<dbReference type="Proteomes" id="UP000694941">
    <property type="component" value="Unplaced"/>
</dbReference>
<proteinExistence type="predicted"/>
<accession>A0ABM1TSB5</accession>
<gene>
    <name evidence="4" type="primary">LOC106474755</name>
</gene>
<dbReference type="InterPro" id="IPR045576">
    <property type="entry name" value="RPC5_C"/>
</dbReference>
<feature type="compositionally biased region" description="Basic residues" evidence="1">
    <location>
        <begin position="67"/>
        <end position="79"/>
    </location>
</feature>
<organism evidence="3 4">
    <name type="scientific">Limulus polyphemus</name>
    <name type="common">Atlantic horseshoe crab</name>
    <dbReference type="NCBI Taxonomy" id="6850"/>
    <lineage>
        <taxon>Eukaryota</taxon>
        <taxon>Metazoa</taxon>
        <taxon>Ecdysozoa</taxon>
        <taxon>Arthropoda</taxon>
        <taxon>Chelicerata</taxon>
        <taxon>Merostomata</taxon>
        <taxon>Xiphosura</taxon>
        <taxon>Limulidae</taxon>
        <taxon>Limulus</taxon>
    </lineage>
</organism>
<evidence type="ECO:0000256" key="1">
    <source>
        <dbReference type="SAM" id="MobiDB-lite"/>
    </source>
</evidence>
<sequence length="319" mass="36264">MEQLGRRTCTQGWEFLLPFDQHFIENFPDVFQRQQMLWEARWLQLSRVLSLTRQENKEEVPASPKLPRTKQRKRTKSHRSSTSDDNEGSGTDGGIETKKEPKSPVKVLGIMGSPKPKKPPWSPQKVTNGPIQPPVSLEANKATTSKVVNGPPHPRMATFEISPTTSAYMLSPELKEELFNFTREKLQDQLCLSLRDLRHFLDLKTSGSHIFSGSVSDELLEEAVLAVGGVRLQNKWPQNTTPEPLFVFTHFGDHLDRIREVLIEAFATTARLRPGMLQKKVEDQLGESLSEEECKKLLKNYCVFKSGFYYLKGTVNPDS</sequence>
<evidence type="ECO:0000313" key="4">
    <source>
        <dbReference type="RefSeq" id="XP_022258771.1"/>
    </source>
</evidence>
<dbReference type="RefSeq" id="XP_022258771.1">
    <property type="nucleotide sequence ID" value="XM_022403063.1"/>
</dbReference>
<evidence type="ECO:0000313" key="3">
    <source>
        <dbReference type="Proteomes" id="UP000694941"/>
    </source>
</evidence>
<protein>
    <submittedName>
        <fullName evidence="4">DNA-directed RNA polymerase III subunit RPC5-like</fullName>
    </submittedName>
</protein>
<dbReference type="Pfam" id="PF04801">
    <property type="entry name" value="RPC5"/>
    <property type="match status" value="1"/>
</dbReference>
<dbReference type="GeneID" id="106474755"/>
<dbReference type="InterPro" id="IPR006886">
    <property type="entry name" value="RNA_pol_III_Rpc5"/>
</dbReference>
<feature type="domain" description="DNA-directed RNA polymerase III subunit RPC5 C-terminal" evidence="2">
    <location>
        <begin position="141"/>
        <end position="316"/>
    </location>
</feature>
<keyword evidence="3" id="KW-1185">Reference proteome</keyword>
<name>A0ABM1TSB5_LIMPO</name>
<dbReference type="Pfam" id="PF19725">
    <property type="entry name" value="RPC5_C"/>
    <property type="match status" value="1"/>
</dbReference>
<dbReference type="PANTHER" id="PTHR12069">
    <property type="entry name" value="DNA-DIRECTED RNA POLYMERASES III 80 KDA POLYPEPTIDE RNA POLYMERASE III SUBUNIT 5"/>
    <property type="match status" value="1"/>
</dbReference>
<feature type="region of interest" description="Disordered" evidence="1">
    <location>
        <begin position="53"/>
        <end position="136"/>
    </location>
</feature>
<evidence type="ECO:0000259" key="2">
    <source>
        <dbReference type="Pfam" id="PF19725"/>
    </source>
</evidence>